<sequence>MGQVVYKVFIRLTMIPSTLSYFNAALREQKDIPKDEPEAARIQFNIMKLDSSPSSRSAGKSLRRRIRKNLVAAELQDIADECDENSLDSFSDSDSDSELEEQFEDEHSTPSTSITLGDFIPSASSTGEPFIFLPAKRDKPLLSQESSEKMHPKGLAPPQLIDISEATQQKCIFDVFEINRFQLKPFNLHEQ</sequence>
<name>A0A0B1SIV8_OESDE</name>
<keyword evidence="3" id="KW-1185">Reference proteome</keyword>
<reference evidence="2 3" key="1">
    <citation type="submission" date="2014-03" db="EMBL/GenBank/DDBJ databases">
        <title>Draft genome of the hookworm Oesophagostomum dentatum.</title>
        <authorList>
            <person name="Mitreva M."/>
        </authorList>
    </citation>
    <scope>NUCLEOTIDE SEQUENCE [LARGE SCALE GENOMIC DNA]</scope>
    <source>
        <strain evidence="2 3">OD-Hann</strain>
    </source>
</reference>
<evidence type="ECO:0000256" key="1">
    <source>
        <dbReference type="SAM" id="MobiDB-lite"/>
    </source>
</evidence>
<protein>
    <submittedName>
        <fullName evidence="2">Uncharacterized protein</fullName>
    </submittedName>
</protein>
<proteinExistence type="predicted"/>
<gene>
    <name evidence="2" type="ORF">OESDEN_16841</name>
</gene>
<dbReference type="Proteomes" id="UP000053660">
    <property type="component" value="Unassembled WGS sequence"/>
</dbReference>
<dbReference type="OrthoDB" id="10593016at2759"/>
<dbReference type="AlphaFoldDB" id="A0A0B1SIV8"/>
<organism evidence="2 3">
    <name type="scientific">Oesophagostomum dentatum</name>
    <name type="common">Nodular worm</name>
    <dbReference type="NCBI Taxonomy" id="61180"/>
    <lineage>
        <taxon>Eukaryota</taxon>
        <taxon>Metazoa</taxon>
        <taxon>Ecdysozoa</taxon>
        <taxon>Nematoda</taxon>
        <taxon>Chromadorea</taxon>
        <taxon>Rhabditida</taxon>
        <taxon>Rhabditina</taxon>
        <taxon>Rhabditomorpha</taxon>
        <taxon>Strongyloidea</taxon>
        <taxon>Strongylidae</taxon>
        <taxon>Oesophagostomum</taxon>
    </lineage>
</organism>
<dbReference type="EMBL" id="KN573357">
    <property type="protein sequence ID" value="KHJ83462.1"/>
    <property type="molecule type" value="Genomic_DNA"/>
</dbReference>
<feature type="compositionally biased region" description="Acidic residues" evidence="1">
    <location>
        <begin position="83"/>
        <end position="104"/>
    </location>
</feature>
<feature type="non-terminal residue" evidence="2">
    <location>
        <position position="191"/>
    </location>
</feature>
<accession>A0A0B1SIV8</accession>
<feature type="region of interest" description="Disordered" evidence="1">
    <location>
        <begin position="83"/>
        <end position="119"/>
    </location>
</feature>
<evidence type="ECO:0000313" key="2">
    <source>
        <dbReference type="EMBL" id="KHJ83462.1"/>
    </source>
</evidence>
<evidence type="ECO:0000313" key="3">
    <source>
        <dbReference type="Proteomes" id="UP000053660"/>
    </source>
</evidence>